<gene>
    <name evidence="12" type="ORF">OXX778_LOCUS552</name>
</gene>
<evidence type="ECO:0000259" key="11">
    <source>
        <dbReference type="PROSITE" id="PS50853"/>
    </source>
</evidence>
<feature type="domain" description="Ig-like" evidence="10">
    <location>
        <begin position="757"/>
        <end position="854"/>
    </location>
</feature>
<evidence type="ECO:0000259" key="10">
    <source>
        <dbReference type="PROSITE" id="PS50835"/>
    </source>
</evidence>
<keyword evidence="3 9" id="KW-1133">Transmembrane helix</keyword>
<dbReference type="InterPro" id="IPR007110">
    <property type="entry name" value="Ig-like_dom"/>
</dbReference>
<evidence type="ECO:0000256" key="9">
    <source>
        <dbReference type="SAM" id="Phobius"/>
    </source>
</evidence>
<comment type="caution">
    <text evidence="12">The sequence shown here is derived from an EMBL/GenBank/DDBJ whole genome shotgun (WGS) entry which is preliminary data.</text>
</comment>
<dbReference type="GO" id="GO:0098609">
    <property type="term" value="P:cell-cell adhesion"/>
    <property type="evidence" value="ECO:0007669"/>
    <property type="project" value="TreeGrafter"/>
</dbReference>
<organism evidence="12 13">
    <name type="scientific">Brachionus calyciflorus</name>
    <dbReference type="NCBI Taxonomy" id="104777"/>
    <lineage>
        <taxon>Eukaryota</taxon>
        <taxon>Metazoa</taxon>
        <taxon>Spiralia</taxon>
        <taxon>Gnathifera</taxon>
        <taxon>Rotifera</taxon>
        <taxon>Eurotatoria</taxon>
        <taxon>Monogononta</taxon>
        <taxon>Pseudotrocha</taxon>
        <taxon>Ploima</taxon>
        <taxon>Brachionidae</taxon>
        <taxon>Brachionus</taxon>
    </lineage>
</organism>
<keyword evidence="13" id="KW-1185">Reference proteome</keyword>
<evidence type="ECO:0000256" key="5">
    <source>
        <dbReference type="ARBA" id="ARBA00023157"/>
    </source>
</evidence>
<dbReference type="PROSITE" id="PS50835">
    <property type="entry name" value="IG_LIKE"/>
    <property type="match status" value="7"/>
</dbReference>
<keyword evidence="4 9" id="KW-0472">Membrane</keyword>
<keyword evidence="5" id="KW-1015">Disulfide bond</keyword>
<comment type="subcellular location">
    <subcellularLocation>
        <location evidence="1">Membrane</location>
        <topology evidence="1">Single-pass type I membrane protein</topology>
    </subcellularLocation>
</comment>
<dbReference type="InterPro" id="IPR003961">
    <property type="entry name" value="FN3_dom"/>
</dbReference>
<dbReference type="PROSITE" id="PS50853">
    <property type="entry name" value="FN3"/>
    <property type="match status" value="1"/>
</dbReference>
<dbReference type="SMART" id="SM00408">
    <property type="entry name" value="IGc2"/>
    <property type="match status" value="4"/>
</dbReference>
<sequence>MYQISPVNKSILLNFALEFFLIGILLIKPNYCQQTQSFVLKPTDTKVSLGDTALLKCSVSSRHGDVQWIHEGTALGYDRKIPGKPRYSVIWNENEDTEYHLQINNVTLDDEGVFSCQVAPIGDWDTKLEARAKLTVLVEPKNGPEMMFNDESKNQNDIVHFKSASLKTTKFTCTIRKAKPAAVIKWYINGTLASLSVGKAIETKQSDGILEDLTSVFELKQQTNQIYNNSIVKCQGFHEAYGLTNDLKNMSIALKVVVVYAPSVPVIKGYDNETGVIAGTELKLACSSTYSYPPAQLSWYRDGKLVSKNYDTIESTKTTESIYRIAKVSPSDHKSVLKCNAFNQAMDEPYSTGLALNVLYGPEKLTMNGVFEVEVGKTISAHCFSELSNPAPKLRYNFDGIDYEPTTFSSVSPKDTGAFIVSGNFSQVVRQEHNNKELKCYVENKAANVQQIITKQIKVLYPPDTIEMTHTIENKTLNEGTKIRVICVSRGGNPLPEIEWLLDGKKLQPVSTQSVVYTVESILDIVLQREHHQKALECRSVNKVGNVKKQVTLQVSYLPSNVIISLINPIDNANNSLAVKSGTRVIFSCRSPNSNPQPYITWFKDGFPVLIGSDEQQNLTTTFVGDKEYDTISYMSFIAGSSDHLKEVRCDVKVKDIPRTTHGSITLEVKFPPEIVKYPASIIDMNENASFVLNLTSRANPAPTYKCISSNKKTYAVVNSTLSFTTSRADNGDFTCSISNTESTTDIKFKLNIKYAPTAKINSTIYTTTQGNKINLYCIGDGNPLLANHFTWKLKDKPFINTQSEEFYTFKFIPPNLSVLTINSARDIDDGNISCTIANGIGRGDNAFTELRVRRAPVVLTDISSLKAGEDSNMGRSASFKCITRSFPDSLFKWKTPGNTEITNSSKYSIINSKSDNQMQTSVLIIHSITSSDYGTYLCEPRNDLGPTMAKAILSGKHQPEPPSDFRVLNISKNSITLGWRNNFDGGDGQKFRIRFRKDTMDPTYRYIETDNDASSIVLDNLEPATRYILNIQSLNRFGTEGFLREPLIVQTDFGFNEVNQLPMFQGNDFPLTVILVICGSGALFMCFNIAFIIYLIKKRKTKGEADSTTDTNETEANTVEMFSPPPPYPDELNYQLDFIGNNFEDENKPFVPQLNTRVSSRYFKDLNDRIDYAIEYATPIHHSWQSEQNELDDEVYLSSLRQLDKNITAAIAGVSAGGRSSLSMQPNTIRANYNPNHRLSFVNRPFGMSNTPSYNQNLNSLTSSITDTYPDTRGYPFDRLSQTKLVYSNTNKLINAPITSTQANISSSNNNNTYRPNSSCKIYQDLDQDFKGHFEELKGHLNSEFKGHLV</sequence>
<keyword evidence="6" id="KW-0325">Glycoprotein</keyword>
<evidence type="ECO:0000256" key="7">
    <source>
        <dbReference type="ARBA" id="ARBA00023319"/>
    </source>
</evidence>
<evidence type="ECO:0000256" key="8">
    <source>
        <dbReference type="SAM" id="MobiDB-lite"/>
    </source>
</evidence>
<feature type="domain" description="Fibronectin type-III" evidence="11">
    <location>
        <begin position="962"/>
        <end position="1055"/>
    </location>
</feature>
<keyword evidence="2 9" id="KW-0812">Transmembrane</keyword>
<feature type="domain" description="Ig-like" evidence="10">
    <location>
        <begin position="29"/>
        <end position="135"/>
    </location>
</feature>
<dbReference type="Pfam" id="PF08205">
    <property type="entry name" value="C2-set_2"/>
    <property type="match status" value="5"/>
</dbReference>
<dbReference type="InterPro" id="IPR003598">
    <property type="entry name" value="Ig_sub2"/>
</dbReference>
<dbReference type="Pfam" id="PF13927">
    <property type="entry name" value="Ig_3"/>
    <property type="match status" value="1"/>
</dbReference>
<dbReference type="GO" id="GO:0050839">
    <property type="term" value="F:cell adhesion molecule binding"/>
    <property type="evidence" value="ECO:0007669"/>
    <property type="project" value="TreeGrafter"/>
</dbReference>
<feature type="domain" description="Ig-like" evidence="10">
    <location>
        <begin position="857"/>
        <end position="955"/>
    </location>
</feature>
<dbReference type="CDD" id="cd00096">
    <property type="entry name" value="Ig"/>
    <property type="match status" value="1"/>
</dbReference>
<feature type="domain" description="Ig-like" evidence="10">
    <location>
        <begin position="559"/>
        <end position="752"/>
    </location>
</feature>
<dbReference type="GO" id="GO:0005886">
    <property type="term" value="C:plasma membrane"/>
    <property type="evidence" value="ECO:0007669"/>
    <property type="project" value="TreeGrafter"/>
</dbReference>
<evidence type="ECO:0000313" key="13">
    <source>
        <dbReference type="Proteomes" id="UP000663879"/>
    </source>
</evidence>
<evidence type="ECO:0000256" key="6">
    <source>
        <dbReference type="ARBA" id="ARBA00023180"/>
    </source>
</evidence>
<name>A0A813MBA4_9BILA</name>
<dbReference type="GO" id="GO:0005911">
    <property type="term" value="C:cell-cell junction"/>
    <property type="evidence" value="ECO:0007669"/>
    <property type="project" value="TreeGrafter"/>
</dbReference>
<evidence type="ECO:0000313" key="12">
    <source>
        <dbReference type="EMBL" id="CAF0708027.1"/>
    </source>
</evidence>
<dbReference type="Pfam" id="PF07686">
    <property type="entry name" value="V-set"/>
    <property type="match status" value="1"/>
</dbReference>
<dbReference type="InterPro" id="IPR013783">
    <property type="entry name" value="Ig-like_fold"/>
</dbReference>
<dbReference type="InterPro" id="IPR003599">
    <property type="entry name" value="Ig_sub"/>
</dbReference>
<feature type="domain" description="Ig-like" evidence="10">
    <location>
        <begin position="144"/>
        <end position="251"/>
    </location>
</feature>
<feature type="region of interest" description="Disordered" evidence="8">
    <location>
        <begin position="1105"/>
        <end position="1128"/>
    </location>
</feature>
<dbReference type="Pfam" id="PF00041">
    <property type="entry name" value="fn3"/>
    <property type="match status" value="1"/>
</dbReference>
<dbReference type="SUPFAM" id="SSF49265">
    <property type="entry name" value="Fibronectin type III"/>
    <property type="match status" value="1"/>
</dbReference>
<reference evidence="12" key="1">
    <citation type="submission" date="2021-02" db="EMBL/GenBank/DDBJ databases">
        <authorList>
            <person name="Nowell W R."/>
        </authorList>
    </citation>
    <scope>NUCLEOTIDE SEQUENCE</scope>
    <source>
        <strain evidence="12">Ploen Becks lab</strain>
    </source>
</reference>
<feature type="domain" description="Ig-like" evidence="10">
    <location>
        <begin position="463"/>
        <end position="554"/>
    </location>
</feature>
<evidence type="ECO:0000256" key="3">
    <source>
        <dbReference type="ARBA" id="ARBA00022989"/>
    </source>
</evidence>
<dbReference type="OrthoDB" id="10028801at2759"/>
<dbReference type="PANTHER" id="PTHR11640:SF31">
    <property type="entry name" value="IRREGULAR CHIASM C-ROUGHEST PROTEIN-RELATED"/>
    <property type="match status" value="1"/>
</dbReference>
<dbReference type="CDD" id="cd00063">
    <property type="entry name" value="FN3"/>
    <property type="match status" value="1"/>
</dbReference>
<dbReference type="SUPFAM" id="SSF48726">
    <property type="entry name" value="Immunoglobulin"/>
    <property type="match status" value="8"/>
</dbReference>
<protein>
    <recommendedName>
        <fullName evidence="14">Nephrin</fullName>
    </recommendedName>
</protein>
<dbReference type="Gene3D" id="2.60.40.10">
    <property type="entry name" value="Immunoglobulins"/>
    <property type="match status" value="10"/>
</dbReference>
<evidence type="ECO:0008006" key="14">
    <source>
        <dbReference type="Google" id="ProtNLM"/>
    </source>
</evidence>
<feature type="domain" description="Ig-like" evidence="10">
    <location>
        <begin position="262"/>
        <end position="355"/>
    </location>
</feature>
<accession>A0A813MBA4</accession>
<dbReference type="SMART" id="SM00409">
    <property type="entry name" value="IG"/>
    <property type="match status" value="6"/>
</dbReference>
<keyword evidence="7" id="KW-0393">Immunoglobulin domain</keyword>
<feature type="compositionally biased region" description="Polar residues" evidence="8">
    <location>
        <begin position="1107"/>
        <end position="1118"/>
    </location>
</feature>
<evidence type="ECO:0000256" key="4">
    <source>
        <dbReference type="ARBA" id="ARBA00023136"/>
    </source>
</evidence>
<dbReference type="SMART" id="SM00060">
    <property type="entry name" value="FN3"/>
    <property type="match status" value="1"/>
</dbReference>
<proteinExistence type="predicted"/>
<evidence type="ECO:0000256" key="1">
    <source>
        <dbReference type="ARBA" id="ARBA00004479"/>
    </source>
</evidence>
<dbReference type="InterPro" id="IPR036116">
    <property type="entry name" value="FN3_sf"/>
</dbReference>
<dbReference type="InterPro" id="IPR013106">
    <property type="entry name" value="Ig_V-set"/>
</dbReference>
<dbReference type="InterPro" id="IPR051275">
    <property type="entry name" value="Cell_adhesion_signaling"/>
</dbReference>
<dbReference type="EMBL" id="CAJNOC010000028">
    <property type="protein sequence ID" value="CAF0708027.1"/>
    <property type="molecule type" value="Genomic_DNA"/>
</dbReference>
<feature type="transmembrane region" description="Helical" evidence="9">
    <location>
        <begin position="1070"/>
        <end position="1097"/>
    </location>
</feature>
<dbReference type="PANTHER" id="PTHR11640">
    <property type="entry name" value="NEPHRIN"/>
    <property type="match status" value="1"/>
</dbReference>
<dbReference type="InterPro" id="IPR013162">
    <property type="entry name" value="CD80_C2-set"/>
</dbReference>
<dbReference type="InterPro" id="IPR036179">
    <property type="entry name" value="Ig-like_dom_sf"/>
</dbReference>
<dbReference type="Proteomes" id="UP000663879">
    <property type="component" value="Unassembled WGS sequence"/>
</dbReference>
<evidence type="ECO:0000256" key="2">
    <source>
        <dbReference type="ARBA" id="ARBA00022692"/>
    </source>
</evidence>